<sequence length="237" mass="26416">MAAQKAGGLSLIATFGRLMAKTLAWLLLACGLFYAAATMGGLIGTNSQWREPESGVEIFVETNGVHTAIIVPRVHEAHDWADFLPPSDLSDPSRQGRYLSFSWGERTFYLETERWEDVKLGPLLGAAFGSDETLMHIYHYQRISDGPFSRSVIISEEQYAQLIELLKAKFALIDSERPEPIAGYGQTDLFYPAMGSYSLLYSCNNWTSDTLSKIGVTAGLWTPMENGVMRWFPEEGE</sequence>
<dbReference type="Pfam" id="PF09601">
    <property type="entry name" value="DUF2459"/>
    <property type="match status" value="1"/>
</dbReference>
<evidence type="ECO:0000313" key="2">
    <source>
        <dbReference type="Proteomes" id="UP001302429"/>
    </source>
</evidence>
<organism evidence="1 2">
    <name type="scientific">Alterisphingorhabdus coralli</name>
    <dbReference type="NCBI Taxonomy" id="3071408"/>
    <lineage>
        <taxon>Bacteria</taxon>
        <taxon>Pseudomonadati</taxon>
        <taxon>Pseudomonadota</taxon>
        <taxon>Alphaproteobacteria</taxon>
        <taxon>Sphingomonadales</taxon>
        <taxon>Sphingomonadaceae</taxon>
        <taxon>Alterisphingorhabdus (ex Yan et al. 2024)</taxon>
    </lineage>
</organism>
<dbReference type="InterPro" id="IPR011727">
    <property type="entry name" value="CHP02117"/>
</dbReference>
<dbReference type="KEGG" id="acoa:RB602_07220"/>
<proteinExistence type="predicted"/>
<name>A0AA97F999_9SPHN</name>
<protein>
    <submittedName>
        <fullName evidence="1">TIGR02117 family protein</fullName>
    </submittedName>
</protein>
<dbReference type="AlphaFoldDB" id="A0AA97F999"/>
<evidence type="ECO:0000313" key="1">
    <source>
        <dbReference type="EMBL" id="WOE76496.1"/>
    </source>
</evidence>
<dbReference type="NCBIfam" id="TIGR02117">
    <property type="entry name" value="chp_urease_rgn"/>
    <property type="match status" value="1"/>
</dbReference>
<accession>A0AA97F999</accession>
<dbReference type="RefSeq" id="WP_317084240.1">
    <property type="nucleotide sequence ID" value="NZ_CP136594.1"/>
</dbReference>
<reference evidence="1 2" key="1">
    <citation type="submission" date="2023-10" db="EMBL/GenBank/DDBJ databases">
        <title>Complete genome sequence of a Sphingomonadaceae bacterium.</title>
        <authorList>
            <person name="Yan C."/>
        </authorList>
    </citation>
    <scope>NUCLEOTIDE SEQUENCE [LARGE SCALE GENOMIC DNA]</scope>
    <source>
        <strain evidence="1 2">SCSIO 66989</strain>
    </source>
</reference>
<dbReference type="EMBL" id="CP136594">
    <property type="protein sequence ID" value="WOE76496.1"/>
    <property type="molecule type" value="Genomic_DNA"/>
</dbReference>
<gene>
    <name evidence="1" type="ORF">RB602_07220</name>
</gene>
<keyword evidence="2" id="KW-1185">Reference proteome</keyword>
<dbReference type="Proteomes" id="UP001302429">
    <property type="component" value="Chromosome"/>
</dbReference>